<dbReference type="Gene3D" id="2.60.120.260">
    <property type="entry name" value="Galactose-binding domain-like"/>
    <property type="match status" value="1"/>
</dbReference>
<evidence type="ECO:0000259" key="6">
    <source>
        <dbReference type="PROSITE" id="PS51175"/>
    </source>
</evidence>
<dbReference type="InterPro" id="IPR005084">
    <property type="entry name" value="CBM6"/>
</dbReference>
<dbReference type="PANTHER" id="PTHR11452">
    <property type="entry name" value="ALPHA-GALACTOSIDASE/ALPHA-N-ACETYLGALACTOSAMINIDASE"/>
    <property type="match status" value="1"/>
</dbReference>
<feature type="signal peptide" evidence="5">
    <location>
        <begin position="1"/>
        <end position="34"/>
    </location>
</feature>
<evidence type="ECO:0000256" key="4">
    <source>
        <dbReference type="ARBA" id="ARBA00023295"/>
    </source>
</evidence>
<dbReference type="Pfam" id="PF13290">
    <property type="entry name" value="CHB_HEX_C_1"/>
    <property type="match status" value="1"/>
</dbReference>
<feature type="domain" description="CBM6" evidence="6">
    <location>
        <begin position="619"/>
        <end position="752"/>
    </location>
</feature>
<evidence type="ECO:0000256" key="2">
    <source>
        <dbReference type="ARBA" id="ARBA00022729"/>
    </source>
</evidence>
<gene>
    <name evidence="7" type="ORF">CBW46_007105</name>
</gene>
<dbReference type="SUPFAM" id="SSF51445">
    <property type="entry name" value="(Trans)glycosidases"/>
    <property type="match status" value="1"/>
</dbReference>
<dbReference type="PANTHER" id="PTHR11452:SF42">
    <property type="entry name" value="ALPHA-GALACTOSIDASE"/>
    <property type="match status" value="1"/>
</dbReference>
<protein>
    <recommendedName>
        <fullName evidence="6">CBM6 domain-containing protein</fullName>
    </recommendedName>
</protein>
<evidence type="ECO:0000256" key="5">
    <source>
        <dbReference type="SAM" id="SignalP"/>
    </source>
</evidence>
<evidence type="ECO:0000256" key="3">
    <source>
        <dbReference type="ARBA" id="ARBA00022801"/>
    </source>
</evidence>
<name>A0A2W1NDU9_PAEXE</name>
<dbReference type="GO" id="GO:0030246">
    <property type="term" value="F:carbohydrate binding"/>
    <property type="evidence" value="ECO:0007669"/>
    <property type="project" value="InterPro"/>
</dbReference>
<evidence type="ECO:0000313" key="8">
    <source>
        <dbReference type="Proteomes" id="UP000214746"/>
    </source>
</evidence>
<dbReference type="InterPro" id="IPR008979">
    <property type="entry name" value="Galactose-bd-like_sf"/>
</dbReference>
<dbReference type="InterPro" id="IPR059177">
    <property type="entry name" value="GH29D-like_dom"/>
</dbReference>
<dbReference type="InterPro" id="IPR041233">
    <property type="entry name" value="Melibiase_C"/>
</dbReference>
<reference evidence="7" key="1">
    <citation type="submission" date="2018-06" db="EMBL/GenBank/DDBJ databases">
        <title>Paenibacillus xerothermodurans sp. nov. an extremely dry heat resistant spore forming bacterium isolated from the soil of Cape Canaveral, Florida.</title>
        <authorList>
            <person name="Seuylemezian A."/>
            <person name="Kaur N."/>
            <person name="Patil P."/>
            <person name="Patil P."/>
            <person name="Mayilraj S."/>
            <person name="Vaishampayan P."/>
        </authorList>
    </citation>
    <scope>NUCLEOTIDE SEQUENCE [LARGE SCALE GENOMIC DNA]</scope>
    <source>
        <strain evidence="7">ATCC 27380</strain>
    </source>
</reference>
<comment type="caution">
    <text evidence="7">The sequence shown here is derived from an EMBL/GenBank/DDBJ whole genome shotgun (WGS) entry which is preliminary data.</text>
</comment>
<dbReference type="Gene3D" id="2.60.40.1180">
    <property type="entry name" value="Golgi alpha-mannosidase II"/>
    <property type="match status" value="1"/>
</dbReference>
<keyword evidence="2 5" id="KW-0732">Signal</keyword>
<dbReference type="PROSITE" id="PS51175">
    <property type="entry name" value="CBM6"/>
    <property type="match status" value="1"/>
</dbReference>
<keyword evidence="3" id="KW-0378">Hydrolase</keyword>
<dbReference type="InterPro" id="IPR013780">
    <property type="entry name" value="Glyco_hydro_b"/>
</dbReference>
<dbReference type="InterPro" id="IPR002241">
    <property type="entry name" value="Glyco_hydro_27"/>
</dbReference>
<dbReference type="Pfam" id="PF16499">
    <property type="entry name" value="Melibiase_2"/>
    <property type="match status" value="1"/>
</dbReference>
<organism evidence="7 8">
    <name type="scientific">Paenibacillus xerothermodurans</name>
    <dbReference type="NCBI Taxonomy" id="1977292"/>
    <lineage>
        <taxon>Bacteria</taxon>
        <taxon>Bacillati</taxon>
        <taxon>Bacillota</taxon>
        <taxon>Bacilli</taxon>
        <taxon>Bacillales</taxon>
        <taxon>Paenibacillaceae</taxon>
        <taxon>Paenibacillus</taxon>
    </lineage>
</organism>
<dbReference type="EMBL" id="NHRJ02000002">
    <property type="protein sequence ID" value="PZE22144.1"/>
    <property type="molecule type" value="Genomic_DNA"/>
</dbReference>
<dbReference type="Proteomes" id="UP000214746">
    <property type="component" value="Unassembled WGS sequence"/>
</dbReference>
<feature type="chain" id="PRO_5016104138" description="CBM6 domain-containing protein" evidence="5">
    <location>
        <begin position="35"/>
        <end position="769"/>
    </location>
</feature>
<dbReference type="SUPFAM" id="SSF49785">
    <property type="entry name" value="Galactose-binding domain-like"/>
    <property type="match status" value="1"/>
</dbReference>
<sequence length="769" mass="85212">MKRRHRQCFSLTVAMAVSCVSLFCLTSPVSRTYAADTELTRKGTGTMGWHATNYGGGFTEDRMVANTEWIANNMKDFGYEYICLDGWINDGTDHNENGYVVRYKKWIHDFAYWANYVHAKGLKFGVYYNPTWVLKSIADDPNVKIVGTDIPLKSIVHPDDPSKSFQDWYMVDPSLPGAEQYIKGMVDYYKSAGADLLKVDFIRLFDDAYGPEATTTFYKWMREAAGDDIILYYANQKNRDHAAAESEYADMIRASEDYRQDIWFHNSVRNRGQVKDNSWPPAYNLFDGLVWLSDKSGKGKAILDGDFSVLSSSTSDSEKKFRLSLLAMAGSSLNIGDNYSNVGNNDVYYQNWEIINMNQAGFIGKPLVRDVNDPLSQIWKGQMPDGSWVVGLFNREDTVQTRSIDFAKDLGLTGNYLVSDMWTHAPLGSMSSYSADIEAHGVRLIKISQLAMEPSGAFFHRSQKVTLHGLDPKAKIHYTTDGSEPDASSPEYKGSIKIDKTTTLRAKIIQGDGRGYEAAARFIKTDTDPIDKIAANIQSIPAPDKGAEAIIMPAVPYGYTVDLKSSDREDVITRKGSIITPKVDTRVELVFEVKRKSEGGKREIRVPVNVRGSANTPGIVIEGESMQNSTSGPTMTTLTDTYASQGKFLQTKSAPAVNDWVELTVHVAQAGTYRMALGYKTYGNMGTAQLFVDGKPQGNPVDQYASAQIITSADLGDVTFSEPGDHRLRFVVTGKNAGSTGYHLGFDYIKLTNSSMPPVTTSQADQSGK</sequence>
<proteinExistence type="inferred from homology"/>
<keyword evidence="8" id="KW-1185">Reference proteome</keyword>
<dbReference type="PROSITE" id="PS51257">
    <property type="entry name" value="PROKAR_LIPOPROTEIN"/>
    <property type="match status" value="1"/>
</dbReference>
<evidence type="ECO:0000313" key="7">
    <source>
        <dbReference type="EMBL" id="PZE22144.1"/>
    </source>
</evidence>
<dbReference type="GO" id="GO:0005975">
    <property type="term" value="P:carbohydrate metabolic process"/>
    <property type="evidence" value="ECO:0007669"/>
    <property type="project" value="InterPro"/>
</dbReference>
<dbReference type="AlphaFoldDB" id="A0A2W1NDU9"/>
<dbReference type="RefSeq" id="WP_089199288.1">
    <property type="nucleotide sequence ID" value="NZ_NHRJ02000002.1"/>
</dbReference>
<dbReference type="InterPro" id="IPR013785">
    <property type="entry name" value="Aldolase_TIM"/>
</dbReference>
<comment type="similarity">
    <text evidence="1">Belongs to the glycosyl hydrolase 27 family.</text>
</comment>
<accession>A0A2W1NDU9</accession>
<evidence type="ECO:0000256" key="1">
    <source>
        <dbReference type="ARBA" id="ARBA00009743"/>
    </source>
</evidence>
<dbReference type="Gene3D" id="3.20.20.70">
    <property type="entry name" value="Aldolase class I"/>
    <property type="match status" value="1"/>
</dbReference>
<dbReference type="SUPFAM" id="SSF51011">
    <property type="entry name" value="Glycosyl hydrolase domain"/>
    <property type="match status" value="1"/>
</dbReference>
<dbReference type="Pfam" id="PF17801">
    <property type="entry name" value="Melibiase_C"/>
    <property type="match status" value="1"/>
</dbReference>
<dbReference type="InterPro" id="IPR017853">
    <property type="entry name" value="GH"/>
</dbReference>
<dbReference type="GO" id="GO:0004553">
    <property type="term" value="F:hydrolase activity, hydrolyzing O-glycosyl compounds"/>
    <property type="evidence" value="ECO:0007669"/>
    <property type="project" value="InterPro"/>
</dbReference>
<keyword evidence="4" id="KW-0326">Glycosidase</keyword>
<dbReference type="OrthoDB" id="9807519at2"/>